<evidence type="ECO:0000256" key="2">
    <source>
        <dbReference type="ARBA" id="ARBA00022692"/>
    </source>
</evidence>
<evidence type="ECO:0000256" key="5">
    <source>
        <dbReference type="SAM" id="Phobius"/>
    </source>
</evidence>
<evidence type="ECO:0000256" key="4">
    <source>
        <dbReference type="ARBA" id="ARBA00023136"/>
    </source>
</evidence>
<dbReference type="InterPro" id="IPR029208">
    <property type="entry name" value="COX14"/>
</dbReference>
<organism evidence="6 7">
    <name type="scientific">Drosophila busckii</name>
    <name type="common">Fruit fly</name>
    <dbReference type="NCBI Taxonomy" id="30019"/>
    <lineage>
        <taxon>Eukaryota</taxon>
        <taxon>Metazoa</taxon>
        <taxon>Ecdysozoa</taxon>
        <taxon>Arthropoda</taxon>
        <taxon>Hexapoda</taxon>
        <taxon>Insecta</taxon>
        <taxon>Pterygota</taxon>
        <taxon>Neoptera</taxon>
        <taxon>Endopterygota</taxon>
        <taxon>Diptera</taxon>
        <taxon>Brachycera</taxon>
        <taxon>Muscomorpha</taxon>
        <taxon>Ephydroidea</taxon>
        <taxon>Drosophilidae</taxon>
        <taxon>Drosophila</taxon>
    </lineage>
</organism>
<protein>
    <submittedName>
        <fullName evidence="6">CG17776</fullName>
    </submittedName>
</protein>
<dbReference type="OMA" id="VLGMRYY"/>
<dbReference type="GO" id="GO:0016020">
    <property type="term" value="C:membrane"/>
    <property type="evidence" value="ECO:0007669"/>
    <property type="project" value="UniProtKB-SubCell"/>
</dbReference>
<gene>
    <name evidence="6" type="ORF">Dbus_chrXg710</name>
</gene>
<evidence type="ECO:0000313" key="7">
    <source>
        <dbReference type="Proteomes" id="UP000494163"/>
    </source>
</evidence>
<accession>A0A0M4EIR4</accession>
<keyword evidence="2 5" id="KW-0812">Transmembrane</keyword>
<dbReference type="Pfam" id="PF14880">
    <property type="entry name" value="COX14"/>
    <property type="match status" value="1"/>
</dbReference>
<sequence length="74" mass="8648">MQKKPLNGSKLLDKLHRGAVYACIGVTLWGTYMLGMRYYHYYTVIRPDKQLSEQLAEKQLLEEGSHDKAKELKY</sequence>
<reference evidence="6 7" key="1">
    <citation type="submission" date="2015-08" db="EMBL/GenBank/DDBJ databases">
        <title>Ancestral chromatin configuration constrains chromatin evolution on differentiating sex chromosomes in Drosophila.</title>
        <authorList>
            <person name="Zhou Q."/>
            <person name="Bachtrog D."/>
        </authorList>
    </citation>
    <scope>NUCLEOTIDE SEQUENCE [LARGE SCALE GENOMIC DNA]</scope>
    <source>
        <tissue evidence="6">Whole larvae</tissue>
    </source>
</reference>
<comment type="subcellular location">
    <subcellularLocation>
        <location evidence="1">Membrane</location>
        <topology evidence="1">Single-pass membrane protein</topology>
    </subcellularLocation>
</comment>
<keyword evidence="7" id="KW-1185">Reference proteome</keyword>
<evidence type="ECO:0000256" key="3">
    <source>
        <dbReference type="ARBA" id="ARBA00022989"/>
    </source>
</evidence>
<dbReference type="EMBL" id="CP012528">
    <property type="protein sequence ID" value="ALC48854.1"/>
    <property type="molecule type" value="Genomic_DNA"/>
</dbReference>
<feature type="transmembrane region" description="Helical" evidence="5">
    <location>
        <begin position="20"/>
        <end position="39"/>
    </location>
</feature>
<name>A0A0M4EIR4_DROBS</name>
<keyword evidence="3 5" id="KW-1133">Transmembrane helix</keyword>
<dbReference type="AlphaFoldDB" id="A0A0M4EIR4"/>
<proteinExistence type="predicted"/>
<dbReference type="Proteomes" id="UP000494163">
    <property type="component" value="Chromosome X"/>
</dbReference>
<keyword evidence="4 5" id="KW-0472">Membrane</keyword>
<evidence type="ECO:0000313" key="6">
    <source>
        <dbReference type="EMBL" id="ALC48854.1"/>
    </source>
</evidence>
<evidence type="ECO:0000256" key="1">
    <source>
        <dbReference type="ARBA" id="ARBA00004167"/>
    </source>
</evidence>
<dbReference type="OrthoDB" id="7961613at2759"/>